<protein>
    <submittedName>
        <fullName evidence="2">Uncharacterized protein</fullName>
    </submittedName>
</protein>
<gene>
    <name evidence="2" type="ORF">SAMN02745118_01809</name>
</gene>
<keyword evidence="1" id="KW-1133">Transmembrane helix</keyword>
<keyword evidence="1" id="KW-0812">Transmembrane</keyword>
<evidence type="ECO:0000313" key="3">
    <source>
        <dbReference type="Proteomes" id="UP000190625"/>
    </source>
</evidence>
<dbReference type="AlphaFoldDB" id="A0A1T4NGX1"/>
<evidence type="ECO:0000313" key="2">
    <source>
        <dbReference type="EMBL" id="SJZ78316.1"/>
    </source>
</evidence>
<feature type="transmembrane region" description="Helical" evidence="1">
    <location>
        <begin position="36"/>
        <end position="54"/>
    </location>
</feature>
<dbReference type="Proteomes" id="UP000190625">
    <property type="component" value="Unassembled WGS sequence"/>
</dbReference>
<proteinExistence type="predicted"/>
<organism evidence="2 3">
    <name type="scientific">Selenihalanaerobacter shriftii</name>
    <dbReference type="NCBI Taxonomy" id="142842"/>
    <lineage>
        <taxon>Bacteria</taxon>
        <taxon>Bacillati</taxon>
        <taxon>Bacillota</taxon>
        <taxon>Clostridia</taxon>
        <taxon>Halanaerobiales</taxon>
        <taxon>Halobacteroidaceae</taxon>
        <taxon>Selenihalanaerobacter</taxon>
    </lineage>
</organism>
<dbReference type="EMBL" id="FUWM01000014">
    <property type="protein sequence ID" value="SJZ78316.1"/>
    <property type="molecule type" value="Genomic_DNA"/>
</dbReference>
<reference evidence="3" key="1">
    <citation type="submission" date="2017-02" db="EMBL/GenBank/DDBJ databases">
        <authorList>
            <person name="Varghese N."/>
            <person name="Submissions S."/>
        </authorList>
    </citation>
    <scope>NUCLEOTIDE SEQUENCE [LARGE SCALE GENOMIC DNA]</scope>
    <source>
        <strain evidence="3">ATCC BAA-73</strain>
    </source>
</reference>
<evidence type="ECO:0000256" key="1">
    <source>
        <dbReference type="SAM" id="Phobius"/>
    </source>
</evidence>
<name>A0A1T4NGX1_9FIRM</name>
<keyword evidence="1" id="KW-0472">Membrane</keyword>
<keyword evidence="3" id="KW-1185">Reference proteome</keyword>
<sequence length="61" mass="6721">MKKISKSLLFECMITSIIVAIGIFIVMSLVAKDLGFGLTSGILTFIVFSIILVMKVNNNFH</sequence>
<accession>A0A1T4NGX1</accession>
<feature type="transmembrane region" description="Helical" evidence="1">
    <location>
        <begin position="7"/>
        <end position="30"/>
    </location>
</feature>